<organism evidence="1">
    <name type="scientific">Anguilla anguilla</name>
    <name type="common">European freshwater eel</name>
    <name type="synonym">Muraena anguilla</name>
    <dbReference type="NCBI Taxonomy" id="7936"/>
    <lineage>
        <taxon>Eukaryota</taxon>
        <taxon>Metazoa</taxon>
        <taxon>Chordata</taxon>
        <taxon>Craniata</taxon>
        <taxon>Vertebrata</taxon>
        <taxon>Euteleostomi</taxon>
        <taxon>Actinopterygii</taxon>
        <taxon>Neopterygii</taxon>
        <taxon>Teleostei</taxon>
        <taxon>Anguilliformes</taxon>
        <taxon>Anguillidae</taxon>
        <taxon>Anguilla</taxon>
    </lineage>
</organism>
<dbReference type="EMBL" id="GBXM01044800">
    <property type="protein sequence ID" value="JAH63777.1"/>
    <property type="molecule type" value="Transcribed_RNA"/>
</dbReference>
<reference evidence="1" key="1">
    <citation type="submission" date="2014-11" db="EMBL/GenBank/DDBJ databases">
        <authorList>
            <person name="Amaro Gonzalez C."/>
        </authorList>
    </citation>
    <scope>NUCLEOTIDE SEQUENCE</scope>
</reference>
<proteinExistence type="predicted"/>
<dbReference type="AlphaFoldDB" id="A0A0E9UDE0"/>
<protein>
    <submittedName>
        <fullName evidence="1">Uncharacterized protein</fullName>
    </submittedName>
</protein>
<sequence>MTHSTIFQFLVFHTGNEQFRQVAFAIFSGLKYNRLCI</sequence>
<reference evidence="1" key="2">
    <citation type="journal article" date="2015" name="Fish Shellfish Immunol.">
        <title>Early steps in the European eel (Anguilla anguilla)-Vibrio vulnificus interaction in the gills: Role of the RtxA13 toxin.</title>
        <authorList>
            <person name="Callol A."/>
            <person name="Pajuelo D."/>
            <person name="Ebbesson L."/>
            <person name="Teles M."/>
            <person name="MacKenzie S."/>
            <person name="Amaro C."/>
        </authorList>
    </citation>
    <scope>NUCLEOTIDE SEQUENCE</scope>
</reference>
<name>A0A0E9UDE0_ANGAN</name>
<evidence type="ECO:0000313" key="1">
    <source>
        <dbReference type="EMBL" id="JAH63777.1"/>
    </source>
</evidence>
<accession>A0A0E9UDE0</accession>